<comment type="similarity">
    <text evidence="3">Belongs to the complex I NDUFA8 subunit family.</text>
</comment>
<evidence type="ECO:0000256" key="3">
    <source>
        <dbReference type="ARBA" id="ARBA00010705"/>
    </source>
</evidence>
<evidence type="ECO:0000313" key="10">
    <source>
        <dbReference type="EMBL" id="KAG7193270.1"/>
    </source>
</evidence>
<accession>A0A9P7V8A6</accession>
<dbReference type="GeneID" id="66114407"/>
<evidence type="ECO:0008006" key="12">
    <source>
        <dbReference type="Google" id="ProtNLM"/>
    </source>
</evidence>
<keyword evidence="9" id="KW-1015">Disulfide bond</keyword>
<evidence type="ECO:0000256" key="8">
    <source>
        <dbReference type="ARBA" id="ARBA00023128"/>
    </source>
</evidence>
<dbReference type="Proteomes" id="UP000790833">
    <property type="component" value="Unassembled WGS sequence"/>
</dbReference>
<evidence type="ECO:0000256" key="2">
    <source>
        <dbReference type="ARBA" id="ARBA00004173"/>
    </source>
</evidence>
<dbReference type="GO" id="GO:0005739">
    <property type="term" value="C:mitochondrion"/>
    <property type="evidence" value="ECO:0007669"/>
    <property type="project" value="UniProtKB-SubCell"/>
</dbReference>
<evidence type="ECO:0000313" key="11">
    <source>
        <dbReference type="Proteomes" id="UP000790833"/>
    </source>
</evidence>
<comment type="caution">
    <text evidence="10">The sequence shown here is derived from an EMBL/GenBank/DDBJ whole genome shotgun (WGS) entry which is preliminary data.</text>
</comment>
<organism evidence="10 11">
    <name type="scientific">Scheffersomyces spartinae</name>
    <dbReference type="NCBI Taxonomy" id="45513"/>
    <lineage>
        <taxon>Eukaryota</taxon>
        <taxon>Fungi</taxon>
        <taxon>Dikarya</taxon>
        <taxon>Ascomycota</taxon>
        <taxon>Saccharomycotina</taxon>
        <taxon>Pichiomycetes</taxon>
        <taxon>Debaryomycetaceae</taxon>
        <taxon>Scheffersomyces</taxon>
    </lineage>
</organism>
<keyword evidence="4" id="KW-0813">Transport</keyword>
<name>A0A9P7V8A6_9ASCO</name>
<proteinExistence type="inferred from homology"/>
<evidence type="ECO:0000256" key="7">
    <source>
        <dbReference type="ARBA" id="ARBA00022982"/>
    </source>
</evidence>
<sequence length="244" mass="27728">MGNLVNIAGAGLYAGLRKSLHQPYDSNKINSEFDWEKFSIYEGNTNYTLERHKVNSSDPITFISVARYISKMAPLDNVDISRFEWENVDKNLLPSNIPEVDEVGATSAPLLSASYFIGAKCKPYNDDFMMCKSENNGGTLDCLKEGRRVTRCAVNVLQDLNKYCFDEFKLHYECLEQNNHRLGHCRYSEEVFNKCVFANLKLEKKIPGVAEQIQLNKSPIFQGGSNDKKITEAFLLKKEESKEA</sequence>
<dbReference type="InterPro" id="IPR016680">
    <property type="entry name" value="NDUFA8"/>
</dbReference>
<evidence type="ECO:0000256" key="9">
    <source>
        <dbReference type="ARBA" id="ARBA00023157"/>
    </source>
</evidence>
<dbReference type="EMBL" id="JAHMUF010000013">
    <property type="protein sequence ID" value="KAG7193270.1"/>
    <property type="molecule type" value="Genomic_DNA"/>
</dbReference>
<dbReference type="AlphaFoldDB" id="A0A9P7V8A6"/>
<dbReference type="PANTHER" id="PTHR13344">
    <property type="entry name" value="NADH-UBIQUINONE OXIDOREDUCTASE"/>
    <property type="match status" value="1"/>
</dbReference>
<evidence type="ECO:0000256" key="1">
    <source>
        <dbReference type="ARBA" id="ARBA00003195"/>
    </source>
</evidence>
<keyword evidence="5" id="KW-0679">Respiratory chain</keyword>
<comment type="function">
    <text evidence="1">Accessory subunit of the mitochondrial membrane respiratory chain NADH dehydrogenase (Complex I), that is believed not to be involved in catalysis. Complex I functions in the transfer of electrons from NADH to the respiratory chain. The immediate electron acceptor for the enzyme is believed to be ubiquinone.</text>
</comment>
<keyword evidence="6" id="KW-0677">Repeat</keyword>
<reference evidence="10" key="1">
    <citation type="submission" date="2021-03" db="EMBL/GenBank/DDBJ databases">
        <authorList>
            <person name="Palmer J.M."/>
        </authorList>
    </citation>
    <scope>NUCLEOTIDE SEQUENCE</scope>
    <source>
        <strain evidence="10">ARV_011</strain>
    </source>
</reference>
<evidence type="ECO:0000256" key="4">
    <source>
        <dbReference type="ARBA" id="ARBA00022448"/>
    </source>
</evidence>
<gene>
    <name evidence="10" type="ORF">KQ657_001033</name>
</gene>
<dbReference type="PANTHER" id="PTHR13344:SF0">
    <property type="entry name" value="NADH DEHYDROGENASE [UBIQUINONE] 1 ALPHA SUBCOMPLEX SUBUNIT 8"/>
    <property type="match status" value="1"/>
</dbReference>
<evidence type="ECO:0000256" key="5">
    <source>
        <dbReference type="ARBA" id="ARBA00022660"/>
    </source>
</evidence>
<keyword evidence="8" id="KW-0496">Mitochondrion</keyword>
<evidence type="ECO:0000256" key="6">
    <source>
        <dbReference type="ARBA" id="ARBA00022737"/>
    </source>
</evidence>
<dbReference type="PROSITE" id="PS51808">
    <property type="entry name" value="CHCH"/>
    <property type="match status" value="1"/>
</dbReference>
<dbReference type="GO" id="GO:0006120">
    <property type="term" value="P:mitochondrial electron transport, NADH to ubiquinone"/>
    <property type="evidence" value="ECO:0007669"/>
    <property type="project" value="InterPro"/>
</dbReference>
<dbReference type="OrthoDB" id="276296at2759"/>
<dbReference type="RefSeq" id="XP_043048818.1">
    <property type="nucleotide sequence ID" value="XM_043191846.1"/>
</dbReference>
<comment type="subcellular location">
    <subcellularLocation>
        <location evidence="2">Mitochondrion</location>
    </subcellularLocation>
</comment>
<keyword evidence="7" id="KW-0249">Electron transport</keyword>
<protein>
    <recommendedName>
        <fullName evidence="12">NADH-ubiquinone oxidoreductase</fullName>
    </recommendedName>
</protein>
<keyword evidence="11" id="KW-1185">Reference proteome</keyword>